<comment type="caution">
    <text evidence="2">The sequence shown here is derived from an EMBL/GenBank/DDBJ whole genome shotgun (WGS) entry which is preliminary data.</text>
</comment>
<name>A0AAV7UNQ2_PLEWA</name>
<evidence type="ECO:0000313" key="3">
    <source>
        <dbReference type="Proteomes" id="UP001066276"/>
    </source>
</evidence>
<reference evidence="2" key="1">
    <citation type="journal article" date="2022" name="bioRxiv">
        <title>Sequencing and chromosome-scale assembly of the giantPleurodeles waltlgenome.</title>
        <authorList>
            <person name="Brown T."/>
            <person name="Elewa A."/>
            <person name="Iarovenko S."/>
            <person name="Subramanian E."/>
            <person name="Araus A.J."/>
            <person name="Petzold A."/>
            <person name="Susuki M."/>
            <person name="Suzuki K.-i.T."/>
            <person name="Hayashi T."/>
            <person name="Toyoda A."/>
            <person name="Oliveira C."/>
            <person name="Osipova E."/>
            <person name="Leigh N.D."/>
            <person name="Simon A."/>
            <person name="Yun M.H."/>
        </authorList>
    </citation>
    <scope>NUCLEOTIDE SEQUENCE</scope>
    <source>
        <strain evidence="2">20211129_DDA</strain>
        <tissue evidence="2">Liver</tissue>
    </source>
</reference>
<dbReference type="AlphaFoldDB" id="A0AAV7UNQ2"/>
<dbReference type="EMBL" id="JANPWB010000005">
    <property type="protein sequence ID" value="KAJ1189930.1"/>
    <property type="molecule type" value="Genomic_DNA"/>
</dbReference>
<dbReference type="Proteomes" id="UP001066276">
    <property type="component" value="Chromosome 3_1"/>
</dbReference>
<sequence length="137" mass="14283">MGPASSPESAREGSPLQRPLVTRGGPRTAAPPFDSRSGLRGQEISGFHLIPLGPLVRCQIRASDEGTGSISRPDPRPSSPQLLRAKSPSVASGAAPLRLWPRRDRVRPLTAATPPRSAPEPLCPTPSGGGISATTRV</sequence>
<keyword evidence="3" id="KW-1185">Reference proteome</keyword>
<feature type="region of interest" description="Disordered" evidence="1">
    <location>
        <begin position="63"/>
        <end position="137"/>
    </location>
</feature>
<accession>A0AAV7UNQ2</accession>
<proteinExistence type="predicted"/>
<gene>
    <name evidence="2" type="ORF">NDU88_006672</name>
</gene>
<protein>
    <submittedName>
        <fullName evidence="2">Uncharacterized protein</fullName>
    </submittedName>
</protein>
<organism evidence="2 3">
    <name type="scientific">Pleurodeles waltl</name>
    <name type="common">Iberian ribbed newt</name>
    <dbReference type="NCBI Taxonomy" id="8319"/>
    <lineage>
        <taxon>Eukaryota</taxon>
        <taxon>Metazoa</taxon>
        <taxon>Chordata</taxon>
        <taxon>Craniata</taxon>
        <taxon>Vertebrata</taxon>
        <taxon>Euteleostomi</taxon>
        <taxon>Amphibia</taxon>
        <taxon>Batrachia</taxon>
        <taxon>Caudata</taxon>
        <taxon>Salamandroidea</taxon>
        <taxon>Salamandridae</taxon>
        <taxon>Pleurodelinae</taxon>
        <taxon>Pleurodeles</taxon>
    </lineage>
</organism>
<feature type="region of interest" description="Disordered" evidence="1">
    <location>
        <begin position="1"/>
        <end position="40"/>
    </location>
</feature>
<evidence type="ECO:0000313" key="2">
    <source>
        <dbReference type="EMBL" id="KAJ1189930.1"/>
    </source>
</evidence>
<evidence type="ECO:0000256" key="1">
    <source>
        <dbReference type="SAM" id="MobiDB-lite"/>
    </source>
</evidence>